<dbReference type="EMBL" id="KN833470">
    <property type="protein sequence ID" value="KIM71125.1"/>
    <property type="molecule type" value="Genomic_DNA"/>
</dbReference>
<dbReference type="InParanoid" id="A0A0C3EER8"/>
<dbReference type="Proteomes" id="UP000054166">
    <property type="component" value="Unassembled WGS sequence"/>
</dbReference>
<evidence type="ECO:0000313" key="1">
    <source>
        <dbReference type="EMBL" id="KIM71125.1"/>
    </source>
</evidence>
<gene>
    <name evidence="1" type="ORF">PILCRDRAFT_17355</name>
</gene>
<evidence type="ECO:0000313" key="2">
    <source>
        <dbReference type="Proteomes" id="UP000054166"/>
    </source>
</evidence>
<proteinExistence type="predicted"/>
<keyword evidence="2" id="KW-1185">Reference proteome</keyword>
<dbReference type="HOGENOM" id="CLU_1355098_0_0_1"/>
<reference evidence="2" key="2">
    <citation type="submission" date="2015-01" db="EMBL/GenBank/DDBJ databases">
        <title>Evolutionary Origins and Diversification of the Mycorrhizal Mutualists.</title>
        <authorList>
            <consortium name="DOE Joint Genome Institute"/>
            <consortium name="Mycorrhizal Genomics Consortium"/>
            <person name="Kohler A."/>
            <person name="Kuo A."/>
            <person name="Nagy L.G."/>
            <person name="Floudas D."/>
            <person name="Copeland A."/>
            <person name="Barry K.W."/>
            <person name="Cichocki N."/>
            <person name="Veneault-Fourrey C."/>
            <person name="LaButti K."/>
            <person name="Lindquist E.A."/>
            <person name="Lipzen A."/>
            <person name="Lundell T."/>
            <person name="Morin E."/>
            <person name="Murat C."/>
            <person name="Riley R."/>
            <person name="Ohm R."/>
            <person name="Sun H."/>
            <person name="Tunlid A."/>
            <person name="Henrissat B."/>
            <person name="Grigoriev I.V."/>
            <person name="Hibbett D.S."/>
            <person name="Martin F."/>
        </authorList>
    </citation>
    <scope>NUCLEOTIDE SEQUENCE [LARGE SCALE GENOMIC DNA]</scope>
    <source>
        <strain evidence="2">F 1598</strain>
    </source>
</reference>
<protein>
    <submittedName>
        <fullName evidence="1">Uncharacterized protein</fullName>
    </submittedName>
</protein>
<name>A0A0C3EER8_PILCF</name>
<dbReference type="AlphaFoldDB" id="A0A0C3EER8"/>
<sequence length="202" mass="23457">MSRLITVTLLRLEDLTVCVHTNTVEFHVYHCVLRLPFLCQGGYTFYYSNPHVLSCETIPRTEDPITTIIAIPDYHVTKAGRYLSIQANTFNQIMVPGYLNLAKPPRCIWKYEEEEQKEEEVKFDWFTSSEDDIRAEVARILEERERLIRNGRTYRASFTAHSLCHFPTYGLSSSYHAICTLHLASCHLPSYYALIFASQPRI</sequence>
<reference evidence="1 2" key="1">
    <citation type="submission" date="2014-04" db="EMBL/GenBank/DDBJ databases">
        <authorList>
            <consortium name="DOE Joint Genome Institute"/>
            <person name="Kuo A."/>
            <person name="Tarkka M."/>
            <person name="Buscot F."/>
            <person name="Kohler A."/>
            <person name="Nagy L.G."/>
            <person name="Floudas D."/>
            <person name="Copeland A."/>
            <person name="Barry K.W."/>
            <person name="Cichocki N."/>
            <person name="Veneault-Fourrey C."/>
            <person name="LaButti K."/>
            <person name="Lindquist E.A."/>
            <person name="Lipzen A."/>
            <person name="Lundell T."/>
            <person name="Morin E."/>
            <person name="Murat C."/>
            <person name="Sun H."/>
            <person name="Tunlid A."/>
            <person name="Henrissat B."/>
            <person name="Grigoriev I.V."/>
            <person name="Hibbett D.S."/>
            <person name="Martin F."/>
            <person name="Nordberg H.P."/>
            <person name="Cantor M.N."/>
            <person name="Hua S.X."/>
        </authorList>
    </citation>
    <scope>NUCLEOTIDE SEQUENCE [LARGE SCALE GENOMIC DNA]</scope>
    <source>
        <strain evidence="1 2">F 1598</strain>
    </source>
</reference>
<accession>A0A0C3EER8</accession>
<organism evidence="1 2">
    <name type="scientific">Piloderma croceum (strain F 1598)</name>
    <dbReference type="NCBI Taxonomy" id="765440"/>
    <lineage>
        <taxon>Eukaryota</taxon>
        <taxon>Fungi</taxon>
        <taxon>Dikarya</taxon>
        <taxon>Basidiomycota</taxon>
        <taxon>Agaricomycotina</taxon>
        <taxon>Agaricomycetes</taxon>
        <taxon>Agaricomycetidae</taxon>
        <taxon>Atheliales</taxon>
        <taxon>Atheliaceae</taxon>
        <taxon>Piloderma</taxon>
    </lineage>
</organism>